<evidence type="ECO:0000313" key="3">
    <source>
        <dbReference type="Proteomes" id="UP000199475"/>
    </source>
</evidence>
<reference evidence="2 3" key="1">
    <citation type="submission" date="2016-10" db="EMBL/GenBank/DDBJ databases">
        <authorList>
            <person name="de Groot N.N."/>
        </authorList>
    </citation>
    <scope>NUCLEOTIDE SEQUENCE [LARGE SCALE GENOMIC DNA]</scope>
    <source>
        <strain evidence="2 3">CGMCC 1.9159</strain>
    </source>
</reference>
<dbReference type="OrthoDB" id="3730018at2"/>
<dbReference type="STRING" id="686624.SAMN04488242_2482"/>
<proteinExistence type="predicted"/>
<protein>
    <submittedName>
        <fullName evidence="2">Uncharacterized protein</fullName>
    </submittedName>
</protein>
<dbReference type="RefSeq" id="WP_093252749.1">
    <property type="nucleotide sequence ID" value="NZ_FNGP01000005.1"/>
</dbReference>
<evidence type="ECO:0000256" key="1">
    <source>
        <dbReference type="SAM" id="Phobius"/>
    </source>
</evidence>
<dbReference type="EMBL" id="FNGP01000005">
    <property type="protein sequence ID" value="SDL70749.1"/>
    <property type="molecule type" value="Genomic_DNA"/>
</dbReference>
<dbReference type="Proteomes" id="UP000199475">
    <property type="component" value="Unassembled WGS sequence"/>
</dbReference>
<name>A0A1G9M946_9ACTN</name>
<feature type="transmembrane region" description="Helical" evidence="1">
    <location>
        <begin position="67"/>
        <end position="88"/>
    </location>
</feature>
<organism evidence="2 3">
    <name type="scientific">Tessaracoccus oleiagri</name>
    <dbReference type="NCBI Taxonomy" id="686624"/>
    <lineage>
        <taxon>Bacteria</taxon>
        <taxon>Bacillati</taxon>
        <taxon>Actinomycetota</taxon>
        <taxon>Actinomycetes</taxon>
        <taxon>Propionibacteriales</taxon>
        <taxon>Propionibacteriaceae</taxon>
        <taxon>Tessaracoccus</taxon>
    </lineage>
</organism>
<accession>A0A1G9M946</accession>
<dbReference type="AlphaFoldDB" id="A0A1G9M946"/>
<feature type="transmembrane region" description="Helical" evidence="1">
    <location>
        <begin position="139"/>
        <end position="165"/>
    </location>
</feature>
<keyword evidence="1" id="KW-0472">Membrane</keyword>
<keyword evidence="3" id="KW-1185">Reference proteome</keyword>
<keyword evidence="1" id="KW-1133">Transmembrane helix</keyword>
<evidence type="ECO:0000313" key="2">
    <source>
        <dbReference type="EMBL" id="SDL70749.1"/>
    </source>
</evidence>
<keyword evidence="1" id="KW-0812">Transmembrane</keyword>
<feature type="transmembrane region" description="Helical" evidence="1">
    <location>
        <begin position="93"/>
        <end position="113"/>
    </location>
</feature>
<gene>
    <name evidence="2" type="ORF">SAMN04488242_2482</name>
</gene>
<sequence length="180" mass="19176">MARIASATIWERARWRALAQLITCTAAGVLAGVVWAALSPRAHYRIDDDLRAVLSERDHAEVIGGDAAFTIIVVVFGLGIGVLTWLWFHQRGWLLVALSLVGSIVLSLVAWQVGEMIGGSGLTERLAASRPGDLVQMDLVLHSLSALAAAPFAAVTPIMLLAAFLPERSVDGDEALDAAR</sequence>